<comment type="subcellular location">
    <subcellularLocation>
        <location evidence="1 4">Cell outer membrane</location>
    </subcellularLocation>
</comment>
<dbReference type="RefSeq" id="WP_268076972.1">
    <property type="nucleotide sequence ID" value="NZ_CP109967.1"/>
</dbReference>
<evidence type="ECO:0000256" key="1">
    <source>
        <dbReference type="ARBA" id="ARBA00004442"/>
    </source>
</evidence>
<geneLocation type="plasmid" evidence="8 9">
    <name>pCadTS8_2</name>
</geneLocation>
<evidence type="ECO:0000256" key="4">
    <source>
        <dbReference type="RuleBase" id="RU003357"/>
    </source>
</evidence>
<evidence type="ECO:0000256" key="2">
    <source>
        <dbReference type="ARBA" id="ARBA00023136"/>
    </source>
</evidence>
<sequence length="964" mass="106733">MNHIKKLSTQNAGSRSVLKKTLLASMLSTLLLPSYTMAAESEDADSIETITVSGIAESYRNAINEKRAAPTIVDALSSSDIGALPDLSVAETLERITGVTGDRFKGNASEISIRGLGPFLGFSTVNGRAISSGSGNRSVAFSQFPSELVNGVTVYKAQTADLLEGGVSGLIDLGTIRPLDYGKERLQAEIKLAYNPYQAKFDGDDGIGQRSSLSYTNTFETDNLGEVGFAIGYAGRRTSSPEESYNTSSTLRNCNSDYLLDGGSNCSFEGGADGNAAANGGEAIDGDYYFIPNSFYYRQMESKEKRDAAIFALQWQPNEDVDVNIDGQWSDRNYFEDRHDLYFDDGRRRIHDWETNDDHILTSYSGESRISSYGEYRVRDEEYKGLGANVEWQVNDNFKLIADAAYSGTERWQTRTYARFRSDRLFYQWQAGNGDDFATVSNVYTDNDDPTGSSIDWLSEIQDLSFFGANSEARSYRFDIKDSINSYKLDGIYTFDEGFFSSVKMGLASSSHKHLNYQEESQSFATPSENNDAVVAQLKSDCQVDWPQSDYGDDANSPVSTWAQFDTKCAHALILGDNQLDPSPKDPTSGDIDLVEDVTSVYAVGNFVTEVGDKFLTGNIGLRYVTTDVTSQGISTGYNVVTGNNGAIDLVSNGDVEYTTFKNSYSNLLPSLNLSLELSDDLILRGAVFAGISRPDMWYLGAGRDIGINNSDEDFTTVEDAIENQVTARGNPNLEAIESNNYDLNLSWYYESDTMLSAALYYKTFNAKFGTTSADEDIRIDGQTYTTTVQGIPEVQDEDSSIKGIELTAMHKFNSLPAPFDGLGISTTYNYADSDFETPEAGGSITQEARDMVEPGNLAGLSKHNFTNQVYWESDDISIRLSYKYRSEYLKPFGANLAQTNRFVDDTQSVDLSTSYKIHKNFKLKFQALNLTNESYVEQRVASESYNRIEYSGVKYYVGLQYRM</sequence>
<keyword evidence="2 4" id="KW-0472">Membrane</keyword>
<dbReference type="PANTHER" id="PTHR40980:SF3">
    <property type="entry name" value="TONB-DEPENDENT RECEPTOR-LIKE BETA-BARREL DOMAIN-CONTAINING PROTEIN"/>
    <property type="match status" value="1"/>
</dbReference>
<dbReference type="Pfam" id="PF07715">
    <property type="entry name" value="Plug"/>
    <property type="match status" value="1"/>
</dbReference>
<keyword evidence="8" id="KW-0675">Receptor</keyword>
<evidence type="ECO:0000259" key="7">
    <source>
        <dbReference type="Pfam" id="PF07715"/>
    </source>
</evidence>
<keyword evidence="4" id="KW-0798">TonB box</keyword>
<dbReference type="Proteomes" id="UP001163726">
    <property type="component" value="Plasmid pCadTS8_2"/>
</dbReference>
<keyword evidence="8" id="KW-0614">Plasmid</keyword>
<comment type="similarity">
    <text evidence="4">Belongs to the TonB-dependent receptor family.</text>
</comment>
<feature type="signal peptide" evidence="5">
    <location>
        <begin position="1"/>
        <end position="38"/>
    </location>
</feature>
<evidence type="ECO:0000259" key="6">
    <source>
        <dbReference type="Pfam" id="PF00593"/>
    </source>
</evidence>
<dbReference type="InterPro" id="IPR012910">
    <property type="entry name" value="Plug_dom"/>
</dbReference>
<accession>A0ABY7ASL0</accession>
<dbReference type="InterPro" id="IPR036942">
    <property type="entry name" value="Beta-barrel_TonB_sf"/>
</dbReference>
<name>A0ABY7ASL0_9ALTE</name>
<dbReference type="Gene3D" id="2.170.130.10">
    <property type="entry name" value="TonB-dependent receptor, plug domain"/>
    <property type="match status" value="1"/>
</dbReference>
<dbReference type="InterPro" id="IPR010104">
    <property type="entry name" value="TonB_rcpt_bac"/>
</dbReference>
<feature type="domain" description="TonB-dependent receptor-like beta-barrel" evidence="6">
    <location>
        <begin position="432"/>
        <end position="931"/>
    </location>
</feature>
<dbReference type="NCBIfam" id="TIGR01782">
    <property type="entry name" value="TonB-Xanth-Caul"/>
    <property type="match status" value="1"/>
</dbReference>
<keyword evidence="5" id="KW-0732">Signal</keyword>
<dbReference type="InterPro" id="IPR000531">
    <property type="entry name" value="Beta-barrel_TonB"/>
</dbReference>
<evidence type="ECO:0000313" key="9">
    <source>
        <dbReference type="Proteomes" id="UP001163726"/>
    </source>
</evidence>
<protein>
    <submittedName>
        <fullName evidence="8">TonB-dependent receptor</fullName>
    </submittedName>
</protein>
<dbReference type="PANTHER" id="PTHR40980">
    <property type="entry name" value="PLUG DOMAIN-CONTAINING PROTEIN"/>
    <property type="match status" value="1"/>
</dbReference>
<evidence type="ECO:0000256" key="5">
    <source>
        <dbReference type="SAM" id="SignalP"/>
    </source>
</evidence>
<dbReference type="EMBL" id="CP109967">
    <property type="protein sequence ID" value="WAJ72257.1"/>
    <property type="molecule type" value="Genomic_DNA"/>
</dbReference>
<dbReference type="InterPro" id="IPR037066">
    <property type="entry name" value="Plug_dom_sf"/>
</dbReference>
<dbReference type="SUPFAM" id="SSF56935">
    <property type="entry name" value="Porins"/>
    <property type="match status" value="1"/>
</dbReference>
<proteinExistence type="inferred from homology"/>
<keyword evidence="3" id="KW-0998">Cell outer membrane</keyword>
<keyword evidence="9" id="KW-1185">Reference proteome</keyword>
<organism evidence="8 9">
    <name type="scientific">Catenovulum adriaticum</name>
    <dbReference type="NCBI Taxonomy" id="2984846"/>
    <lineage>
        <taxon>Bacteria</taxon>
        <taxon>Pseudomonadati</taxon>
        <taxon>Pseudomonadota</taxon>
        <taxon>Gammaproteobacteria</taxon>
        <taxon>Alteromonadales</taxon>
        <taxon>Alteromonadaceae</taxon>
        <taxon>Catenovulum</taxon>
    </lineage>
</organism>
<dbReference type="Pfam" id="PF00593">
    <property type="entry name" value="TonB_dep_Rec_b-barrel"/>
    <property type="match status" value="1"/>
</dbReference>
<feature type="domain" description="TonB-dependent receptor plug" evidence="7">
    <location>
        <begin position="66"/>
        <end position="166"/>
    </location>
</feature>
<gene>
    <name evidence="8" type="ORF">OLW01_16070</name>
</gene>
<feature type="chain" id="PRO_5047509345" evidence="5">
    <location>
        <begin position="39"/>
        <end position="964"/>
    </location>
</feature>
<dbReference type="Gene3D" id="2.40.170.20">
    <property type="entry name" value="TonB-dependent receptor, beta-barrel domain"/>
    <property type="match status" value="1"/>
</dbReference>
<reference evidence="8" key="1">
    <citation type="submission" date="2022-10" db="EMBL/GenBank/DDBJ databases">
        <title>Catenovulum adriacola sp. nov. isolated in the Harbour of Susak.</title>
        <authorList>
            <person name="Schoch T."/>
            <person name="Reich S.J."/>
            <person name="Stoeferle S."/>
            <person name="Flaiz M."/>
            <person name="Kazda M."/>
            <person name="Riedel C.U."/>
            <person name="Duerre P."/>
        </authorList>
    </citation>
    <scope>NUCLEOTIDE SEQUENCE</scope>
    <source>
        <strain evidence="8">TS8</strain>
        <plasmid evidence="8">pCadTS8_2</plasmid>
    </source>
</reference>
<evidence type="ECO:0000313" key="8">
    <source>
        <dbReference type="EMBL" id="WAJ72257.1"/>
    </source>
</evidence>
<evidence type="ECO:0000256" key="3">
    <source>
        <dbReference type="ARBA" id="ARBA00023237"/>
    </source>
</evidence>